<name>X1JB55_9ZZZZ</name>
<dbReference type="Gene3D" id="3.10.129.10">
    <property type="entry name" value="Hotdog Thioesterase"/>
    <property type="match status" value="1"/>
</dbReference>
<gene>
    <name evidence="3" type="ORF">S03H2_70239</name>
</gene>
<feature type="domain" description="HotDog ACOT-type" evidence="2">
    <location>
        <begin position="1"/>
        <end position="70"/>
    </location>
</feature>
<dbReference type="EMBL" id="BARU01046623">
    <property type="protein sequence ID" value="GAH91936.1"/>
    <property type="molecule type" value="Genomic_DNA"/>
</dbReference>
<evidence type="ECO:0000256" key="1">
    <source>
        <dbReference type="ARBA" id="ARBA00022801"/>
    </source>
</evidence>
<dbReference type="PANTHER" id="PTHR11049:SF24">
    <property type="entry name" value="CYTOSOLIC ACYL COENZYME A THIOESTER HYDROLASE"/>
    <property type="match status" value="1"/>
</dbReference>
<feature type="non-terminal residue" evidence="3">
    <location>
        <position position="70"/>
    </location>
</feature>
<dbReference type="InterPro" id="IPR033120">
    <property type="entry name" value="HOTDOG_ACOT"/>
</dbReference>
<evidence type="ECO:0000313" key="3">
    <source>
        <dbReference type="EMBL" id="GAH91936.1"/>
    </source>
</evidence>
<evidence type="ECO:0000259" key="2">
    <source>
        <dbReference type="PROSITE" id="PS51770"/>
    </source>
</evidence>
<dbReference type="PANTHER" id="PTHR11049">
    <property type="entry name" value="ACYL COENZYME A THIOESTER HYDROLASE"/>
    <property type="match status" value="1"/>
</dbReference>
<reference evidence="3" key="1">
    <citation type="journal article" date="2014" name="Front. Microbiol.">
        <title>High frequency of phylogenetically diverse reductive dehalogenase-homologous genes in deep subseafloor sedimentary metagenomes.</title>
        <authorList>
            <person name="Kawai M."/>
            <person name="Futagami T."/>
            <person name="Toyoda A."/>
            <person name="Takaki Y."/>
            <person name="Nishi S."/>
            <person name="Hori S."/>
            <person name="Arai W."/>
            <person name="Tsubouchi T."/>
            <person name="Morono Y."/>
            <person name="Uchiyama I."/>
            <person name="Ito T."/>
            <person name="Fujiyama A."/>
            <person name="Inagaki F."/>
            <person name="Takami H."/>
        </authorList>
    </citation>
    <scope>NUCLEOTIDE SEQUENCE</scope>
    <source>
        <strain evidence="3">Expedition CK06-06</strain>
    </source>
</reference>
<dbReference type="InterPro" id="IPR029069">
    <property type="entry name" value="HotDog_dom_sf"/>
</dbReference>
<dbReference type="PROSITE" id="PS51770">
    <property type="entry name" value="HOTDOG_ACOT"/>
    <property type="match status" value="1"/>
</dbReference>
<protein>
    <recommendedName>
        <fullName evidence="2">HotDog ACOT-type domain-containing protein</fullName>
    </recommendedName>
</protein>
<organism evidence="3">
    <name type="scientific">marine sediment metagenome</name>
    <dbReference type="NCBI Taxonomy" id="412755"/>
    <lineage>
        <taxon>unclassified sequences</taxon>
        <taxon>metagenomes</taxon>
        <taxon>ecological metagenomes</taxon>
    </lineage>
</organism>
<dbReference type="GO" id="GO:0009062">
    <property type="term" value="P:fatty acid catabolic process"/>
    <property type="evidence" value="ECO:0007669"/>
    <property type="project" value="TreeGrafter"/>
</dbReference>
<dbReference type="InterPro" id="IPR006683">
    <property type="entry name" value="Thioestr_dom"/>
</dbReference>
<keyword evidence="1" id="KW-0378">Hydrolase</keyword>
<proteinExistence type="predicted"/>
<dbReference type="CDD" id="cd03442">
    <property type="entry name" value="BFIT_BACH"/>
    <property type="match status" value="1"/>
</dbReference>
<dbReference type="GO" id="GO:0005829">
    <property type="term" value="C:cytosol"/>
    <property type="evidence" value="ECO:0007669"/>
    <property type="project" value="TreeGrafter"/>
</dbReference>
<dbReference type="SUPFAM" id="SSF54637">
    <property type="entry name" value="Thioesterase/thiol ester dehydrase-isomerase"/>
    <property type="match status" value="1"/>
</dbReference>
<comment type="caution">
    <text evidence="3">The sequence shown here is derived from an EMBL/GenBank/DDBJ whole genome shotgun (WGS) entry which is preliminary data.</text>
</comment>
<dbReference type="Pfam" id="PF03061">
    <property type="entry name" value="4HBT"/>
    <property type="match status" value="1"/>
</dbReference>
<dbReference type="GO" id="GO:0052816">
    <property type="term" value="F:long-chain fatty acyl-CoA hydrolase activity"/>
    <property type="evidence" value="ECO:0007669"/>
    <property type="project" value="TreeGrafter"/>
</dbReference>
<sequence>MMPEHANVAGNVHGGNLLKLVDQAGAIVAARHTHTNVVTASVDRFDFISPAYIGNLIFIKASINYASRTS</sequence>
<dbReference type="InterPro" id="IPR040170">
    <property type="entry name" value="Cytosol_ACT"/>
</dbReference>
<dbReference type="AlphaFoldDB" id="X1JB55"/>
<accession>X1JB55</accession>
<dbReference type="GO" id="GO:0006637">
    <property type="term" value="P:acyl-CoA metabolic process"/>
    <property type="evidence" value="ECO:0007669"/>
    <property type="project" value="TreeGrafter"/>
</dbReference>